<dbReference type="PANTHER" id="PTHR23074">
    <property type="entry name" value="AAA DOMAIN-CONTAINING"/>
    <property type="match status" value="1"/>
</dbReference>
<evidence type="ECO:0000256" key="10">
    <source>
        <dbReference type="SAM" id="Phobius"/>
    </source>
</evidence>
<evidence type="ECO:0000256" key="4">
    <source>
        <dbReference type="ARBA" id="ARBA00022840"/>
    </source>
</evidence>
<keyword evidence="10" id="KW-0812">Transmembrane</keyword>
<keyword evidence="10" id="KW-1133">Transmembrane helix</keyword>
<comment type="catalytic activity">
    <reaction evidence="7">
        <text>n ATP + n H2O + a microtubule = n ADP + n phosphate + (n+1) alpha/beta tubulin heterodimers.</text>
        <dbReference type="EC" id="5.6.1.1"/>
    </reaction>
</comment>
<dbReference type="GO" id="GO:0005874">
    <property type="term" value="C:microtubule"/>
    <property type="evidence" value="ECO:0007669"/>
    <property type="project" value="UniProtKB-KW"/>
</dbReference>
<evidence type="ECO:0000256" key="6">
    <source>
        <dbReference type="ARBA" id="ARBA00023235"/>
    </source>
</evidence>
<dbReference type="PANTHER" id="PTHR23074:SF86">
    <property type="entry name" value="SPASTIN"/>
    <property type="match status" value="1"/>
</dbReference>
<reference evidence="12 13" key="1">
    <citation type="journal article" date="2013" name="Curr. Biol.">
        <title>Shared signatures of parasitism and phylogenomics unite Cryptomycota and microsporidia.</title>
        <authorList>
            <person name="James T.Y."/>
            <person name="Pelin A."/>
            <person name="Bonen L."/>
            <person name="Ahrendt S."/>
            <person name="Sain D."/>
            <person name="Corradi N."/>
            <person name="Stajich J.E."/>
        </authorList>
    </citation>
    <scope>NUCLEOTIDE SEQUENCE [LARGE SCALE GENOMIC DNA]</scope>
    <source>
        <strain evidence="12 13">CSF55</strain>
    </source>
</reference>
<evidence type="ECO:0000256" key="9">
    <source>
        <dbReference type="RuleBase" id="RU003651"/>
    </source>
</evidence>
<evidence type="ECO:0000313" key="13">
    <source>
        <dbReference type="Proteomes" id="UP000030755"/>
    </source>
</evidence>
<accession>A0A075AVW3</accession>
<keyword evidence="5 10" id="KW-0472">Membrane</keyword>
<dbReference type="AlphaFoldDB" id="A0A075AVW3"/>
<evidence type="ECO:0000256" key="3">
    <source>
        <dbReference type="ARBA" id="ARBA00022741"/>
    </source>
</evidence>
<dbReference type="GO" id="GO:0008568">
    <property type="term" value="F:microtubule severing ATPase activity"/>
    <property type="evidence" value="ECO:0007669"/>
    <property type="project" value="UniProtKB-EC"/>
</dbReference>
<dbReference type="EMBL" id="KE561130">
    <property type="protein sequence ID" value="EPZ32644.1"/>
    <property type="molecule type" value="Genomic_DNA"/>
</dbReference>
<evidence type="ECO:0000256" key="7">
    <source>
        <dbReference type="ARBA" id="ARBA00036378"/>
    </source>
</evidence>
<proteinExistence type="inferred from homology"/>
<evidence type="ECO:0000256" key="1">
    <source>
        <dbReference type="ARBA" id="ARBA00006914"/>
    </source>
</evidence>
<evidence type="ECO:0000256" key="2">
    <source>
        <dbReference type="ARBA" id="ARBA00022701"/>
    </source>
</evidence>
<dbReference type="InterPro" id="IPR050304">
    <property type="entry name" value="MT-severing_AAA_ATPase"/>
</dbReference>
<dbReference type="FunFam" id="3.40.50.300:FF:000093">
    <property type="entry name" value="Fidgetin-like 1"/>
    <property type="match status" value="1"/>
</dbReference>
<dbReference type="PROSITE" id="PS00674">
    <property type="entry name" value="AAA"/>
    <property type="match status" value="1"/>
</dbReference>
<dbReference type="Proteomes" id="UP000030755">
    <property type="component" value="Unassembled WGS sequence"/>
</dbReference>
<keyword evidence="3 9" id="KW-0547">Nucleotide-binding</keyword>
<dbReference type="InterPro" id="IPR041569">
    <property type="entry name" value="AAA_lid_3"/>
</dbReference>
<dbReference type="STRING" id="988480.A0A075AVW3"/>
<sequence length="465" mass="52530">MENIADIKDANKIISLMNILVSMALEKSILYFFIIYKSKIKNHVISVKRANVAHGGEKKFELAFLQLQYFNTMESKKIDLLDLIKHRDMGHSYLSIALDLDSKNSKEAIGFYEKGISSLSYFIENVVNVDYESRTIGSVEKVSKTLAMANERLSTNSKEKKKIKTSSLDKNMANSILNEVLQESTGVYWHDIIGLDDAKQALQEAVILPSLRPDLFTGMRSPAKGLLLFGPPGTGKTMLAKATAQEANSRFFNISASSLTSKYLGDSEKLVRTLFQLAKELEPSIIFIDEIDSLLKERSENEHEASRRLKTEFLIQFDGVQGVQKERILVMGATNRPQELDEAARRRFTKRILVPLPDSKARKTLIEHFLGKQESTISNSEISRLVQSTEGYSSSDIAAVAREAALNPIRELGEKVRNIAKDQLRPVNFKDFVEGLKLVKPSVSKSQLKMFDEWNKQYGSHFYFI</sequence>
<dbReference type="GO" id="GO:0016887">
    <property type="term" value="F:ATP hydrolysis activity"/>
    <property type="evidence" value="ECO:0007669"/>
    <property type="project" value="InterPro"/>
</dbReference>
<keyword evidence="6" id="KW-0413">Isomerase</keyword>
<dbReference type="InterPro" id="IPR015415">
    <property type="entry name" value="Spast_Vps4_C"/>
</dbReference>
<dbReference type="GO" id="GO:0005524">
    <property type="term" value="F:ATP binding"/>
    <property type="evidence" value="ECO:0007669"/>
    <property type="project" value="UniProtKB-KW"/>
</dbReference>
<feature type="transmembrane region" description="Helical" evidence="10">
    <location>
        <begin position="13"/>
        <end position="36"/>
    </location>
</feature>
<dbReference type="SUPFAM" id="SSF52540">
    <property type="entry name" value="P-loop containing nucleoside triphosphate hydrolases"/>
    <property type="match status" value="1"/>
</dbReference>
<dbReference type="Gene3D" id="3.40.50.300">
    <property type="entry name" value="P-loop containing nucleotide triphosphate hydrolases"/>
    <property type="match status" value="1"/>
</dbReference>
<dbReference type="FunFam" id="1.10.8.60:FF:000022">
    <property type="entry name" value="Fidgetin like 1"/>
    <property type="match status" value="1"/>
</dbReference>
<evidence type="ECO:0000256" key="5">
    <source>
        <dbReference type="ARBA" id="ARBA00023136"/>
    </source>
</evidence>
<dbReference type="InterPro" id="IPR003593">
    <property type="entry name" value="AAA+_ATPase"/>
</dbReference>
<dbReference type="Pfam" id="PF00004">
    <property type="entry name" value="AAA"/>
    <property type="match status" value="1"/>
</dbReference>
<name>A0A075AVW3_ROZAC</name>
<keyword evidence="4 9" id="KW-0067">ATP-binding</keyword>
<feature type="domain" description="AAA+ ATPase" evidence="11">
    <location>
        <begin position="222"/>
        <end position="358"/>
    </location>
</feature>
<dbReference type="InterPro" id="IPR003960">
    <property type="entry name" value="ATPase_AAA_CS"/>
</dbReference>
<gene>
    <name evidence="12" type="ORF">O9G_002730</name>
</gene>
<dbReference type="EC" id="5.6.1.1" evidence="8"/>
<keyword evidence="13" id="KW-1185">Reference proteome</keyword>
<evidence type="ECO:0000256" key="8">
    <source>
        <dbReference type="ARBA" id="ARBA00038871"/>
    </source>
</evidence>
<dbReference type="InterPro" id="IPR003959">
    <property type="entry name" value="ATPase_AAA_core"/>
</dbReference>
<dbReference type="HOGENOM" id="CLU_000688_21_2_1"/>
<protein>
    <recommendedName>
        <fullName evidence="8">microtubule-severing ATPase</fullName>
        <ecNumber evidence="8">5.6.1.1</ecNumber>
    </recommendedName>
</protein>
<dbReference type="SMART" id="SM00382">
    <property type="entry name" value="AAA"/>
    <property type="match status" value="1"/>
</dbReference>
<dbReference type="Pfam" id="PF09336">
    <property type="entry name" value="Vps4_C"/>
    <property type="match status" value="1"/>
</dbReference>
<dbReference type="InterPro" id="IPR027417">
    <property type="entry name" value="P-loop_NTPase"/>
</dbReference>
<dbReference type="Gene3D" id="1.10.8.60">
    <property type="match status" value="1"/>
</dbReference>
<evidence type="ECO:0000313" key="12">
    <source>
        <dbReference type="EMBL" id="EPZ32644.1"/>
    </source>
</evidence>
<organism evidence="12 13">
    <name type="scientific">Rozella allomycis (strain CSF55)</name>
    <dbReference type="NCBI Taxonomy" id="988480"/>
    <lineage>
        <taxon>Eukaryota</taxon>
        <taxon>Fungi</taxon>
        <taxon>Fungi incertae sedis</taxon>
        <taxon>Cryptomycota</taxon>
        <taxon>Cryptomycota incertae sedis</taxon>
        <taxon>Rozella</taxon>
    </lineage>
</organism>
<dbReference type="OrthoDB" id="10251136at2759"/>
<evidence type="ECO:0000259" key="11">
    <source>
        <dbReference type="SMART" id="SM00382"/>
    </source>
</evidence>
<dbReference type="Pfam" id="PF17862">
    <property type="entry name" value="AAA_lid_3"/>
    <property type="match status" value="1"/>
</dbReference>
<comment type="similarity">
    <text evidence="1 9">Belongs to the AAA ATPase family.</text>
</comment>
<keyword evidence="2" id="KW-0493">Microtubule</keyword>